<gene>
    <name evidence="4" type="ORF">H696_03987</name>
</gene>
<feature type="domain" description="RRM" evidence="3">
    <location>
        <begin position="14"/>
        <end position="84"/>
    </location>
</feature>
<dbReference type="Proteomes" id="UP000030693">
    <property type="component" value="Unassembled WGS sequence"/>
</dbReference>
<dbReference type="GeneID" id="20528712"/>
<dbReference type="RefSeq" id="XP_009496130.1">
    <property type="nucleotide sequence ID" value="XM_009497855.1"/>
</dbReference>
<sequence>MSSLQSRQARQNNRILFVKYLPFDVSSKTLYDLFGKFGAIQQIRLGNSPTTRGNAFVVYEIPDDANRAMAKLNGYQLSHRSITVLPFVPSRVYKKADLDARRARLDAVAESHGVQTDDLEA</sequence>
<evidence type="ECO:0000313" key="5">
    <source>
        <dbReference type="Proteomes" id="UP000030693"/>
    </source>
</evidence>
<dbReference type="Gene3D" id="3.30.70.330">
    <property type="match status" value="1"/>
</dbReference>
<dbReference type="InterPro" id="IPR012677">
    <property type="entry name" value="Nucleotide-bd_a/b_plait_sf"/>
</dbReference>
<dbReference type="OrthoDB" id="275748at2759"/>
<keyword evidence="1 2" id="KW-0694">RNA-binding</keyword>
<dbReference type="InterPro" id="IPR050374">
    <property type="entry name" value="RRT5_SRSF_SR"/>
</dbReference>
<proteinExistence type="predicted"/>
<dbReference type="SMART" id="SM00360">
    <property type="entry name" value="RRM"/>
    <property type="match status" value="1"/>
</dbReference>
<dbReference type="STRING" id="691883.A0A058Z5P0"/>
<name>A0A058Z5P0_FONAL</name>
<dbReference type="OMA" id="HQPDKMV"/>
<dbReference type="PROSITE" id="PS50102">
    <property type="entry name" value="RRM"/>
    <property type="match status" value="1"/>
</dbReference>
<accession>A0A058Z5P0</accession>
<evidence type="ECO:0000259" key="3">
    <source>
        <dbReference type="PROSITE" id="PS50102"/>
    </source>
</evidence>
<dbReference type="EMBL" id="KB932206">
    <property type="protein sequence ID" value="KCV69565.1"/>
    <property type="molecule type" value="Genomic_DNA"/>
</dbReference>
<dbReference type="InterPro" id="IPR035979">
    <property type="entry name" value="RBD_domain_sf"/>
</dbReference>
<dbReference type="GO" id="GO:0003729">
    <property type="term" value="F:mRNA binding"/>
    <property type="evidence" value="ECO:0007669"/>
    <property type="project" value="TreeGrafter"/>
</dbReference>
<organism evidence="4">
    <name type="scientific">Fonticula alba</name>
    <name type="common">Slime mold</name>
    <dbReference type="NCBI Taxonomy" id="691883"/>
    <lineage>
        <taxon>Eukaryota</taxon>
        <taxon>Rotosphaerida</taxon>
        <taxon>Fonticulaceae</taxon>
        <taxon>Fonticula</taxon>
    </lineage>
</organism>
<dbReference type="eggNOG" id="KOG0114">
    <property type="taxonomic scope" value="Eukaryota"/>
</dbReference>
<dbReference type="Pfam" id="PF00076">
    <property type="entry name" value="RRM_1"/>
    <property type="match status" value="1"/>
</dbReference>
<dbReference type="AlphaFoldDB" id="A0A058Z5P0"/>
<reference evidence="4" key="1">
    <citation type="submission" date="2013-04" db="EMBL/GenBank/DDBJ databases">
        <title>The Genome Sequence of Fonticula alba ATCC 38817.</title>
        <authorList>
            <consortium name="The Broad Institute Genomics Platform"/>
            <person name="Russ C."/>
            <person name="Cuomo C."/>
            <person name="Burger G."/>
            <person name="Gray M.W."/>
            <person name="Holland P.W.H."/>
            <person name="King N."/>
            <person name="Lang F.B.F."/>
            <person name="Roger A.J."/>
            <person name="Ruiz-Trillo I."/>
            <person name="Brown M."/>
            <person name="Walker B."/>
            <person name="Young S."/>
            <person name="Zeng Q."/>
            <person name="Gargeya S."/>
            <person name="Fitzgerald M."/>
            <person name="Haas B."/>
            <person name="Abouelleil A."/>
            <person name="Allen A.W."/>
            <person name="Alvarado L."/>
            <person name="Arachchi H.M."/>
            <person name="Berlin A.M."/>
            <person name="Chapman S.B."/>
            <person name="Gainer-Dewar J."/>
            <person name="Goldberg J."/>
            <person name="Griggs A."/>
            <person name="Gujja S."/>
            <person name="Hansen M."/>
            <person name="Howarth C."/>
            <person name="Imamovic A."/>
            <person name="Ireland A."/>
            <person name="Larimer J."/>
            <person name="McCowan C."/>
            <person name="Murphy C."/>
            <person name="Pearson M."/>
            <person name="Poon T.W."/>
            <person name="Priest M."/>
            <person name="Roberts A."/>
            <person name="Saif S."/>
            <person name="Shea T."/>
            <person name="Sisk P."/>
            <person name="Sykes S."/>
            <person name="Wortman J."/>
            <person name="Nusbaum C."/>
            <person name="Birren B."/>
        </authorList>
    </citation>
    <scope>NUCLEOTIDE SEQUENCE [LARGE SCALE GENOMIC DNA]</scope>
    <source>
        <strain evidence="4">ATCC 38817</strain>
    </source>
</reference>
<dbReference type="PANTHER" id="PTHR23003">
    <property type="entry name" value="RNA RECOGNITION MOTIF RRM DOMAIN CONTAINING PROTEIN"/>
    <property type="match status" value="1"/>
</dbReference>
<dbReference type="GO" id="GO:0005737">
    <property type="term" value="C:cytoplasm"/>
    <property type="evidence" value="ECO:0007669"/>
    <property type="project" value="TreeGrafter"/>
</dbReference>
<keyword evidence="5" id="KW-1185">Reference proteome</keyword>
<evidence type="ECO:0000256" key="2">
    <source>
        <dbReference type="PROSITE-ProRule" id="PRU00176"/>
    </source>
</evidence>
<dbReference type="GO" id="GO:0005634">
    <property type="term" value="C:nucleus"/>
    <property type="evidence" value="ECO:0007669"/>
    <property type="project" value="TreeGrafter"/>
</dbReference>
<dbReference type="InterPro" id="IPR000504">
    <property type="entry name" value="RRM_dom"/>
</dbReference>
<evidence type="ECO:0000313" key="4">
    <source>
        <dbReference type="EMBL" id="KCV69565.1"/>
    </source>
</evidence>
<dbReference type="SUPFAM" id="SSF54928">
    <property type="entry name" value="RNA-binding domain, RBD"/>
    <property type="match status" value="1"/>
</dbReference>
<protein>
    <recommendedName>
        <fullName evidence="3">RRM domain-containing protein</fullName>
    </recommendedName>
</protein>
<evidence type="ECO:0000256" key="1">
    <source>
        <dbReference type="ARBA" id="ARBA00022884"/>
    </source>
</evidence>